<proteinExistence type="predicted"/>
<dbReference type="EMBL" id="BKCJ010007225">
    <property type="protein sequence ID" value="GEU76166.1"/>
    <property type="molecule type" value="Genomic_DNA"/>
</dbReference>
<accession>A0A6L2MQB2</accession>
<evidence type="ECO:0000256" key="1">
    <source>
        <dbReference type="SAM" id="MobiDB-lite"/>
    </source>
</evidence>
<gene>
    <name evidence="2" type="ORF">Tci_048144</name>
</gene>
<evidence type="ECO:0000313" key="2">
    <source>
        <dbReference type="EMBL" id="GEU76166.1"/>
    </source>
</evidence>
<sequence>MLHKTTLEAKAKENIAKVQEKIDEEEIEKMVEGKEDEESYASAFADSASNDDVDDTGRRCKDYERKTIDENLEKIDKVVKEKEIQEVLDTFNQMVPDLNFAKTNEIIKEEMPRLIKLAVNKDREATPVNIAAMVTKEFATHGPK</sequence>
<name>A0A6L2MQB2_TANCI</name>
<comment type="caution">
    <text evidence="2">The sequence shown here is derived from an EMBL/GenBank/DDBJ whole genome shotgun (WGS) entry which is preliminary data.</text>
</comment>
<organism evidence="2">
    <name type="scientific">Tanacetum cinerariifolium</name>
    <name type="common">Dalmatian daisy</name>
    <name type="synonym">Chrysanthemum cinerariifolium</name>
    <dbReference type="NCBI Taxonomy" id="118510"/>
    <lineage>
        <taxon>Eukaryota</taxon>
        <taxon>Viridiplantae</taxon>
        <taxon>Streptophyta</taxon>
        <taxon>Embryophyta</taxon>
        <taxon>Tracheophyta</taxon>
        <taxon>Spermatophyta</taxon>
        <taxon>Magnoliopsida</taxon>
        <taxon>eudicotyledons</taxon>
        <taxon>Gunneridae</taxon>
        <taxon>Pentapetalae</taxon>
        <taxon>asterids</taxon>
        <taxon>campanulids</taxon>
        <taxon>Asterales</taxon>
        <taxon>Asteraceae</taxon>
        <taxon>Asteroideae</taxon>
        <taxon>Anthemideae</taxon>
        <taxon>Anthemidinae</taxon>
        <taxon>Tanacetum</taxon>
    </lineage>
</organism>
<protein>
    <submittedName>
        <fullName evidence="2">Uncharacterized protein</fullName>
    </submittedName>
</protein>
<reference evidence="2" key="1">
    <citation type="journal article" date="2019" name="Sci. Rep.">
        <title>Draft genome of Tanacetum cinerariifolium, the natural source of mosquito coil.</title>
        <authorList>
            <person name="Yamashiro T."/>
            <person name="Shiraishi A."/>
            <person name="Satake H."/>
            <person name="Nakayama K."/>
        </authorList>
    </citation>
    <scope>NUCLEOTIDE SEQUENCE</scope>
</reference>
<dbReference type="AlphaFoldDB" id="A0A6L2MQB2"/>
<feature type="region of interest" description="Disordered" evidence="1">
    <location>
        <begin position="30"/>
        <end position="58"/>
    </location>
</feature>